<reference evidence="4" key="1">
    <citation type="submission" date="2017-02" db="UniProtKB">
        <authorList>
            <consortium name="WormBaseParasite"/>
        </authorList>
    </citation>
    <scope>IDENTIFICATION</scope>
</reference>
<feature type="region of interest" description="Disordered" evidence="1">
    <location>
        <begin position="1"/>
        <end position="33"/>
    </location>
</feature>
<dbReference type="GO" id="GO:0032299">
    <property type="term" value="C:ribonuclease H2 complex"/>
    <property type="evidence" value="ECO:0007669"/>
    <property type="project" value="InterPro"/>
</dbReference>
<evidence type="ECO:0000313" key="3">
    <source>
        <dbReference type="Proteomes" id="UP000271162"/>
    </source>
</evidence>
<gene>
    <name evidence="2" type="ORF">NBR_LOCUS20691</name>
</gene>
<organism evidence="4">
    <name type="scientific">Nippostrongylus brasiliensis</name>
    <name type="common">Rat hookworm</name>
    <dbReference type="NCBI Taxonomy" id="27835"/>
    <lineage>
        <taxon>Eukaryota</taxon>
        <taxon>Metazoa</taxon>
        <taxon>Ecdysozoa</taxon>
        <taxon>Nematoda</taxon>
        <taxon>Chromadorea</taxon>
        <taxon>Rhabditida</taxon>
        <taxon>Rhabditina</taxon>
        <taxon>Rhabditomorpha</taxon>
        <taxon>Strongyloidea</taxon>
        <taxon>Heligmosomidae</taxon>
        <taxon>Nippostrongylus</taxon>
    </lineage>
</organism>
<proteinExistence type="predicted"/>
<dbReference type="GO" id="GO:0005654">
    <property type="term" value="C:nucleoplasm"/>
    <property type="evidence" value="ECO:0007669"/>
    <property type="project" value="TreeGrafter"/>
</dbReference>
<keyword evidence="3" id="KW-1185">Reference proteome</keyword>
<dbReference type="GO" id="GO:0006401">
    <property type="term" value="P:RNA catabolic process"/>
    <property type="evidence" value="ECO:0007669"/>
    <property type="project" value="TreeGrafter"/>
</dbReference>
<accession>A0A0N4YTW8</accession>
<dbReference type="PANTHER" id="PTHR13383">
    <property type="entry name" value="RIBONUCLEASE H2 SUBUNIT B"/>
    <property type="match status" value="1"/>
</dbReference>
<evidence type="ECO:0000313" key="2">
    <source>
        <dbReference type="EMBL" id="VDL84429.1"/>
    </source>
</evidence>
<dbReference type="InterPro" id="IPR040456">
    <property type="entry name" value="RNase_H2_suB"/>
</dbReference>
<dbReference type="STRING" id="27835.A0A0N4YTW8"/>
<dbReference type="Gene3D" id="1.10.20.120">
    <property type="match status" value="1"/>
</dbReference>
<dbReference type="AlphaFoldDB" id="A0A0N4YTW8"/>
<evidence type="ECO:0000256" key="1">
    <source>
        <dbReference type="SAM" id="MobiDB-lite"/>
    </source>
</evidence>
<dbReference type="Proteomes" id="UP000271162">
    <property type="component" value="Unassembled WGS sequence"/>
</dbReference>
<dbReference type="PANTHER" id="PTHR13383:SF11">
    <property type="entry name" value="RIBONUCLEASE H2 SUBUNIT B"/>
    <property type="match status" value="1"/>
</dbReference>
<dbReference type="WBParaSite" id="NBR_0002069001-mRNA-1">
    <property type="protein sequence ID" value="NBR_0002069001-mRNA-1"/>
    <property type="gene ID" value="NBR_0002069001"/>
</dbReference>
<reference evidence="2 3" key="2">
    <citation type="submission" date="2018-11" db="EMBL/GenBank/DDBJ databases">
        <authorList>
            <consortium name="Pathogen Informatics"/>
        </authorList>
    </citation>
    <scope>NUCLEOTIDE SEQUENCE [LARGE SCALE GENOMIC DNA]</scope>
</reference>
<name>A0A0N4YTW8_NIPBR</name>
<dbReference type="EMBL" id="UYSL01025419">
    <property type="protein sequence ID" value="VDL84429.1"/>
    <property type="molecule type" value="Genomic_DNA"/>
</dbReference>
<evidence type="ECO:0000313" key="4">
    <source>
        <dbReference type="WBParaSite" id="NBR_0002069001-mRNA-1"/>
    </source>
</evidence>
<protein>
    <submittedName>
        <fullName evidence="4">28S ribosomal protein S33, mitochondrial (inferred by orthology to a human protein)</fullName>
    </submittedName>
</protein>
<sequence length="214" mass="24369">MVRQTRAASRAESDESIDQVEVDAPRKGPPPSDVVSIGDTYRSWFYGESVVSDGLIRLFSPVHPLFLALPYFISSKTKFVELEELVCDSECPSIAALLQNEQFLRNISKISDCKGGFSSDFLFSLVLFKLSSEICDTTVYRFNESKALEWISDRFQRLRQALVEEGGLHKSILENEGLYKPRSTSVFATTRLGIRHAEEIRRLLQEIRRLLQEV</sequence>